<evidence type="ECO:0000313" key="1">
    <source>
        <dbReference type="EMBL" id="MDF3839568.1"/>
    </source>
</evidence>
<protein>
    <submittedName>
        <fullName evidence="1">Uncharacterized protein</fullName>
    </submittedName>
</protein>
<dbReference type="EMBL" id="JARJLM010000688">
    <property type="protein sequence ID" value="MDF3839568.1"/>
    <property type="molecule type" value="Genomic_DNA"/>
</dbReference>
<keyword evidence="2" id="KW-1185">Reference proteome</keyword>
<comment type="caution">
    <text evidence="1">The sequence shown here is derived from an EMBL/GenBank/DDBJ whole genome shotgun (WGS) entry which is preliminary data.</text>
</comment>
<evidence type="ECO:0000313" key="2">
    <source>
        <dbReference type="Proteomes" id="UP001216674"/>
    </source>
</evidence>
<accession>A0ABT6B436</accession>
<name>A0ABT6B436_9BURK</name>
<dbReference type="Proteomes" id="UP001216674">
    <property type="component" value="Unassembled WGS sequence"/>
</dbReference>
<gene>
    <name evidence="1" type="ORF">P3W85_42520</name>
</gene>
<sequence length="302" mass="32471">MSRSLNDALAVGLGTCAVAVGVRPSRLQYLRRLAQRAGLGGRAAVSAAPPPPVVEHASIEMAQAQCFSEQGALDALRQAFEQAPGVSGRAANSKRRACIVLDDFWANHAILRGDFRAMRTREVEDIARSYFAETFGLDADAIVVRAAMQRGGRALFASALSRSLHEGIRDVSDAARVEVQSLKLGLPQMMNRARRAVGGSASMLVVVAETALHAVLMDRNRWVAYGAQRLFADDAGDALRLATIAEQVFERCTNARREDCTIYLAGLGLDPSAFEGRFASARCLRDVAPGASAPLRLMEFAL</sequence>
<dbReference type="RefSeq" id="WP_276269234.1">
    <property type="nucleotide sequence ID" value="NZ_JARJLM010000688.1"/>
</dbReference>
<reference evidence="1 2" key="1">
    <citation type="submission" date="2023-03" db="EMBL/GenBank/DDBJ databases">
        <title>Draft assemblies of triclosan tolerant bacteria isolated from returned activated sludge.</title>
        <authorList>
            <person name="Van Hamelsveld S."/>
        </authorList>
    </citation>
    <scope>NUCLEOTIDE SEQUENCE [LARGE SCALE GENOMIC DNA]</scope>
    <source>
        <strain evidence="1 2">GW210010_S58</strain>
    </source>
</reference>
<organism evidence="1 2">
    <name type="scientific">Cupriavidus basilensis</name>
    <dbReference type="NCBI Taxonomy" id="68895"/>
    <lineage>
        <taxon>Bacteria</taxon>
        <taxon>Pseudomonadati</taxon>
        <taxon>Pseudomonadota</taxon>
        <taxon>Betaproteobacteria</taxon>
        <taxon>Burkholderiales</taxon>
        <taxon>Burkholderiaceae</taxon>
        <taxon>Cupriavidus</taxon>
    </lineage>
</organism>
<proteinExistence type="predicted"/>